<dbReference type="InterPro" id="IPR008937">
    <property type="entry name" value="Ras-like_GEF"/>
</dbReference>
<dbReference type="CDD" id="cd00882">
    <property type="entry name" value="Ras_like_GTPase"/>
    <property type="match status" value="1"/>
</dbReference>
<feature type="compositionally biased region" description="Polar residues" evidence="3">
    <location>
        <begin position="204"/>
        <end position="218"/>
    </location>
</feature>
<dbReference type="Gene3D" id="1.10.840.10">
    <property type="entry name" value="Ras guanine-nucleotide exchange factors catalytic domain"/>
    <property type="match status" value="1"/>
</dbReference>
<comment type="caution">
    <text evidence="6">The sequence shown here is derived from an EMBL/GenBank/DDBJ whole genome shotgun (WGS) entry which is preliminary data.</text>
</comment>
<dbReference type="GO" id="GO:0005886">
    <property type="term" value="C:plasma membrane"/>
    <property type="evidence" value="ECO:0007669"/>
    <property type="project" value="TreeGrafter"/>
</dbReference>
<dbReference type="InterPro" id="IPR027417">
    <property type="entry name" value="P-loop_NTPase"/>
</dbReference>
<organism evidence="6 7">
    <name type="scientific">Rhodotorula mucilaginosa</name>
    <name type="common">Yeast</name>
    <name type="synonym">Rhodotorula rubra</name>
    <dbReference type="NCBI Taxonomy" id="5537"/>
    <lineage>
        <taxon>Eukaryota</taxon>
        <taxon>Fungi</taxon>
        <taxon>Dikarya</taxon>
        <taxon>Basidiomycota</taxon>
        <taxon>Pucciniomycotina</taxon>
        <taxon>Microbotryomycetes</taxon>
        <taxon>Sporidiobolales</taxon>
        <taxon>Sporidiobolaceae</taxon>
        <taxon>Rhodotorula</taxon>
    </lineage>
</organism>
<sequence length="1117" mass="121430">MLPPRRSATLTLPIRRANRVNTPLGRPEAQKTFYPHAGLANARREGTLAKTLSGNDRRIERPHHPMKNVLRPGTGTRRDATSASIPAEQRSPSRIVAAEQTLTLRQGSPSQSRPRTPASATPAQPDAPKPFLPDEVLEALARDPPPSRSQGHANASPSTAAAAVRTTTRSPPPNRQSDAFDRSYLFDVPSLVGVGYGLDGATRSGDSGSRAPSLNAPWSTRDMGTHGRPYAASHSLGGSRESLTSASIPPRRREPAPTPHASAWSRIAASSAPEPRSTRSRDDTHSLSSRSLSRAGDEHLSDLDFHLPALETGSSPELERALAQLAFEAPLDPDSEDQAPARHNAHVPEADFVVAVIGPKSVGKSTLIRRGLKRASSAPRRLLVRPEDYLASSTTSSFTMAGIRQTIEVVKVDSEVFDWNGQDELEWPAAVPQAEAVLLCYDASDPDALSDLSRFLRAFSTRGADVPLIVLACKSSATGSDAVDPQAAADLCDSYSAGIVRLDGGTEDPQRKSKECFSWVIKQIMDNRGETHFFNALATPTEALPKFQLPQTAPLPATEDVLATPPTTASLSSKFTLVETSPIAIDSPTKDRFDASFAAADAGKPAAATPTSDRTNLVFRPEDLVDKFLHASIAGDDDEFVTAFLVTFRRFVLPSRVLAQLVDRFRFIGERESETTLKRYGQLRLCSTLSTWVQSYPGDFADPTGLELLRDFVEVDLPRGGEWLSHHVYELTPLLPSLARLTDPDIGWSVSAVNPSPRNPSGQLRPRSRVILPPSRSQISLASTTCSSEPPSLTGDTIASSTGFSQDQHSDKISLESKATSLRSANSPATREMPSVTAVIVDTSNALVELREQDIALQITRLAWESLAGITPRDAMRHVLDRKNESDTVKQSPIARSIAFVNHLARWVATMILVQSRPRVRALLVEKFILVAVELRTRENFDSLMGVLAGLNMQAVHRLTDTFDAVTDRLDGGMVRAAAPGESRQPKKLRSLNLLMAPARSFAAYRLALSTSSRDALPYLGVVLQDLTVINETAPDFDEGLVNWSKFANLGRSCLILLDCPKTPPRIAVDADIEQHILDVPLLTEDRLYALSYAYQPREGKSAGRSRLRELARNALY</sequence>
<dbReference type="Pfam" id="PF00618">
    <property type="entry name" value="RasGEF_N"/>
    <property type="match status" value="1"/>
</dbReference>
<reference evidence="6 7" key="1">
    <citation type="submission" date="2020-11" db="EMBL/GenBank/DDBJ databases">
        <title>Kefir isolates.</title>
        <authorList>
            <person name="Marcisauskas S."/>
            <person name="Kim Y."/>
            <person name="Blasche S."/>
        </authorList>
    </citation>
    <scope>NUCLEOTIDE SEQUENCE [LARGE SCALE GENOMIC DNA]</scope>
    <source>
        <strain evidence="6 7">KR</strain>
    </source>
</reference>
<dbReference type="GO" id="GO:0007265">
    <property type="term" value="P:Ras protein signal transduction"/>
    <property type="evidence" value="ECO:0007669"/>
    <property type="project" value="TreeGrafter"/>
</dbReference>
<dbReference type="SMART" id="SM00147">
    <property type="entry name" value="RasGEF"/>
    <property type="match status" value="1"/>
</dbReference>
<dbReference type="InterPro" id="IPR001895">
    <property type="entry name" value="RASGEF_cat_dom"/>
</dbReference>
<keyword evidence="7" id="KW-1185">Reference proteome</keyword>
<feature type="compositionally biased region" description="Polar residues" evidence="3">
    <location>
        <begin position="781"/>
        <end position="807"/>
    </location>
</feature>
<dbReference type="InterPro" id="IPR023578">
    <property type="entry name" value="Ras_GEF_dom_sf"/>
</dbReference>
<dbReference type="PANTHER" id="PTHR23113">
    <property type="entry name" value="GUANINE NUCLEOTIDE EXCHANGE FACTOR"/>
    <property type="match status" value="1"/>
</dbReference>
<dbReference type="SMART" id="SM00229">
    <property type="entry name" value="RasGEFN"/>
    <property type="match status" value="1"/>
</dbReference>
<feature type="compositionally biased region" description="Low complexity" evidence="3">
    <location>
        <begin position="155"/>
        <end position="169"/>
    </location>
</feature>
<evidence type="ECO:0000313" key="7">
    <source>
        <dbReference type="Proteomes" id="UP000777482"/>
    </source>
</evidence>
<feature type="domain" description="N-terminal Ras-GEF" evidence="5">
    <location>
        <begin position="612"/>
        <end position="739"/>
    </location>
</feature>
<accession>A0A9P6W8R0</accession>
<dbReference type="AlphaFoldDB" id="A0A9P6W8R0"/>
<dbReference type="InterPro" id="IPR036964">
    <property type="entry name" value="RASGEF_cat_dom_sf"/>
</dbReference>
<name>A0A9P6W8R0_RHOMI</name>
<evidence type="ECO:0000259" key="4">
    <source>
        <dbReference type="PROSITE" id="PS50009"/>
    </source>
</evidence>
<evidence type="ECO:0000256" key="3">
    <source>
        <dbReference type="SAM" id="MobiDB-lite"/>
    </source>
</evidence>
<evidence type="ECO:0008006" key="8">
    <source>
        <dbReference type="Google" id="ProtNLM"/>
    </source>
</evidence>
<evidence type="ECO:0000313" key="6">
    <source>
        <dbReference type="EMBL" id="KAG0666121.1"/>
    </source>
</evidence>
<dbReference type="OrthoDB" id="28357at2759"/>
<dbReference type="PROSITE" id="PS50009">
    <property type="entry name" value="RASGEF_CAT"/>
    <property type="match status" value="1"/>
</dbReference>
<feature type="region of interest" description="Disordered" evidence="3">
    <location>
        <begin position="41"/>
        <end position="181"/>
    </location>
</feature>
<dbReference type="PANTHER" id="PTHR23113:SF368">
    <property type="entry name" value="CELL DIVISION CONTROL PROTEIN 25"/>
    <property type="match status" value="1"/>
</dbReference>
<evidence type="ECO:0000259" key="5">
    <source>
        <dbReference type="PROSITE" id="PS50212"/>
    </source>
</evidence>
<feature type="compositionally biased region" description="Basic and acidic residues" evidence="3">
    <location>
        <begin position="276"/>
        <end position="285"/>
    </location>
</feature>
<evidence type="ECO:0000256" key="2">
    <source>
        <dbReference type="PROSITE-ProRule" id="PRU00168"/>
    </source>
</evidence>
<feature type="compositionally biased region" description="Low complexity" evidence="3">
    <location>
        <begin position="261"/>
        <end position="272"/>
    </location>
</feature>
<dbReference type="Proteomes" id="UP000777482">
    <property type="component" value="Unassembled WGS sequence"/>
</dbReference>
<protein>
    <recommendedName>
        <fullName evidence="8">Ras GEF</fullName>
    </recommendedName>
</protein>
<feature type="domain" description="Ras-GEF" evidence="4">
    <location>
        <begin position="851"/>
        <end position="1098"/>
    </location>
</feature>
<feature type="compositionally biased region" description="Polar residues" evidence="3">
    <location>
        <begin position="100"/>
        <end position="122"/>
    </location>
</feature>
<dbReference type="CDD" id="cd06224">
    <property type="entry name" value="REM"/>
    <property type="match status" value="1"/>
</dbReference>
<evidence type="ECO:0000256" key="1">
    <source>
        <dbReference type="ARBA" id="ARBA00022658"/>
    </source>
</evidence>
<feature type="region of interest" description="Disordered" evidence="3">
    <location>
        <begin position="781"/>
        <end position="813"/>
    </location>
</feature>
<dbReference type="InterPro" id="IPR000651">
    <property type="entry name" value="Ras-like_Gua-exchang_fac_N"/>
</dbReference>
<proteinExistence type="predicted"/>
<dbReference type="SUPFAM" id="SSF48366">
    <property type="entry name" value="Ras GEF"/>
    <property type="match status" value="1"/>
</dbReference>
<gene>
    <name evidence="6" type="ORF">C6P46_005472</name>
</gene>
<dbReference type="Gene3D" id="3.40.50.300">
    <property type="entry name" value="P-loop containing nucleotide triphosphate hydrolases"/>
    <property type="match status" value="1"/>
</dbReference>
<feature type="region of interest" description="Disordered" evidence="3">
    <location>
        <begin position="201"/>
        <end position="297"/>
    </location>
</feature>
<dbReference type="Pfam" id="PF00617">
    <property type="entry name" value="RasGEF"/>
    <property type="match status" value="1"/>
</dbReference>
<dbReference type="Gene3D" id="1.20.870.10">
    <property type="entry name" value="Son of sevenless (SoS) protein Chain: S domain 1"/>
    <property type="match status" value="1"/>
</dbReference>
<dbReference type="PROSITE" id="PS50212">
    <property type="entry name" value="RASGEF_NTER"/>
    <property type="match status" value="1"/>
</dbReference>
<dbReference type="GO" id="GO:0005085">
    <property type="term" value="F:guanyl-nucleotide exchange factor activity"/>
    <property type="evidence" value="ECO:0007669"/>
    <property type="project" value="UniProtKB-KW"/>
</dbReference>
<dbReference type="SUPFAM" id="SSF52540">
    <property type="entry name" value="P-loop containing nucleoside triphosphate hydrolases"/>
    <property type="match status" value="1"/>
</dbReference>
<keyword evidence="1 2" id="KW-0344">Guanine-nucleotide releasing factor</keyword>
<dbReference type="EMBL" id="PUHQ01000006">
    <property type="protein sequence ID" value="KAG0666121.1"/>
    <property type="molecule type" value="Genomic_DNA"/>
</dbReference>